<feature type="region of interest" description="Disordered" evidence="1">
    <location>
        <begin position="24"/>
        <end position="44"/>
    </location>
</feature>
<organism evidence="3 4">
    <name type="scientific">Saccharophagus degradans</name>
    <dbReference type="NCBI Taxonomy" id="86304"/>
    <lineage>
        <taxon>Bacteria</taxon>
        <taxon>Pseudomonadati</taxon>
        <taxon>Pseudomonadota</taxon>
        <taxon>Gammaproteobacteria</taxon>
        <taxon>Cellvibrionales</taxon>
        <taxon>Cellvibrionaceae</taxon>
        <taxon>Saccharophagus</taxon>
    </lineage>
</organism>
<reference evidence="3" key="1">
    <citation type="submission" date="2023-07" db="EMBL/GenBank/DDBJ databases">
        <title>Genome content predicts the carbon catabolic preferences of heterotrophic bacteria.</title>
        <authorList>
            <person name="Gralka M."/>
        </authorList>
    </citation>
    <scope>NUCLEOTIDE SEQUENCE</scope>
    <source>
        <strain evidence="3">I3M17_2</strain>
    </source>
</reference>
<dbReference type="RefSeq" id="WP_303492148.1">
    <property type="nucleotide sequence ID" value="NZ_JAUOPB010000004.1"/>
</dbReference>
<sequence length="311" mass="34993">MKTLKYSVLISCIALVVSACGGGGSTSVDKPNSSSSSSGGVTAPAGKKTYRLDKVELFDVADDESITLKQIETFTYNNDNNVFEQRIRTYHGGNTVGRLALEIDFEYDSIDTWQSSVVTMNNYDSWMESGNGNLFMRAEWVDTWNSGKFVSNTEMLTFYNTSTGEQSGEAFHQAFRSYTGDYNTLFEIDYQSDNSIDRTEERTWTDDGQIEWVFTYSGSFEALLEEVLFTYDDDGLLSMHESYDHITQVSTVRVYDFTDPTQVIMGKASGPDEFNLQMEAAILTYKQAPCGKAAEARLKFEIEPIPRCFVK</sequence>
<dbReference type="EMBL" id="JAUOPB010000004">
    <property type="protein sequence ID" value="MDO6422257.1"/>
    <property type="molecule type" value="Genomic_DNA"/>
</dbReference>
<evidence type="ECO:0000313" key="3">
    <source>
        <dbReference type="EMBL" id="MDO6422257.1"/>
    </source>
</evidence>
<evidence type="ECO:0000256" key="1">
    <source>
        <dbReference type="SAM" id="MobiDB-lite"/>
    </source>
</evidence>
<proteinExistence type="predicted"/>
<evidence type="ECO:0008006" key="5">
    <source>
        <dbReference type="Google" id="ProtNLM"/>
    </source>
</evidence>
<feature type="signal peptide" evidence="2">
    <location>
        <begin position="1"/>
        <end position="21"/>
    </location>
</feature>
<feature type="chain" id="PRO_5043958913" description="Lipoprotein" evidence="2">
    <location>
        <begin position="22"/>
        <end position="311"/>
    </location>
</feature>
<protein>
    <recommendedName>
        <fullName evidence="5">Lipoprotein</fullName>
    </recommendedName>
</protein>
<accession>A0AAW7X5Y0</accession>
<gene>
    <name evidence="3" type="ORF">Q4521_07210</name>
</gene>
<evidence type="ECO:0000256" key="2">
    <source>
        <dbReference type="SAM" id="SignalP"/>
    </source>
</evidence>
<dbReference type="AlphaFoldDB" id="A0AAW7X5Y0"/>
<dbReference type="PROSITE" id="PS51257">
    <property type="entry name" value="PROKAR_LIPOPROTEIN"/>
    <property type="match status" value="1"/>
</dbReference>
<evidence type="ECO:0000313" key="4">
    <source>
        <dbReference type="Proteomes" id="UP001169760"/>
    </source>
</evidence>
<name>A0AAW7X5Y0_9GAMM</name>
<comment type="caution">
    <text evidence="3">The sequence shown here is derived from an EMBL/GenBank/DDBJ whole genome shotgun (WGS) entry which is preliminary data.</text>
</comment>
<dbReference type="Proteomes" id="UP001169760">
    <property type="component" value="Unassembled WGS sequence"/>
</dbReference>
<keyword evidence="2" id="KW-0732">Signal</keyword>